<comment type="caution">
    <text evidence="1">The sequence shown here is derived from an EMBL/GenBank/DDBJ whole genome shotgun (WGS) entry which is preliminary data.</text>
</comment>
<organism evidence="1 2">
    <name type="scientific">Mycobacterium kyorinense</name>
    <dbReference type="NCBI Taxonomy" id="487514"/>
    <lineage>
        <taxon>Bacteria</taxon>
        <taxon>Bacillati</taxon>
        <taxon>Actinomycetota</taxon>
        <taxon>Actinomycetes</taxon>
        <taxon>Mycobacteriales</taxon>
        <taxon>Mycobacteriaceae</taxon>
        <taxon>Mycobacterium</taxon>
    </lineage>
</organism>
<dbReference type="Proteomes" id="UP000193487">
    <property type="component" value="Unassembled WGS sequence"/>
</dbReference>
<accession>A0A1X1Y9C7</accession>
<dbReference type="AlphaFoldDB" id="A0A1X1Y9C7"/>
<evidence type="ECO:0000313" key="1">
    <source>
        <dbReference type="EMBL" id="ORW07631.1"/>
    </source>
</evidence>
<name>A0A1X1Y9C7_9MYCO</name>
<keyword evidence="2" id="KW-1185">Reference proteome</keyword>
<evidence type="ECO:0000313" key="2">
    <source>
        <dbReference type="Proteomes" id="UP000193487"/>
    </source>
</evidence>
<dbReference type="InterPro" id="IPR029058">
    <property type="entry name" value="AB_hydrolase_fold"/>
</dbReference>
<reference evidence="1 2" key="1">
    <citation type="submission" date="2016-01" db="EMBL/GenBank/DDBJ databases">
        <title>The new phylogeny of the genus Mycobacterium.</title>
        <authorList>
            <person name="Tarcisio F."/>
            <person name="Conor M."/>
            <person name="Antonella G."/>
            <person name="Elisabetta G."/>
            <person name="Giulia F.S."/>
            <person name="Sara T."/>
            <person name="Anna F."/>
            <person name="Clotilde B."/>
            <person name="Roberto B."/>
            <person name="Veronica D.S."/>
            <person name="Fabio R."/>
            <person name="Monica P."/>
            <person name="Olivier J."/>
            <person name="Enrico T."/>
            <person name="Nicola S."/>
        </authorList>
    </citation>
    <scope>NUCLEOTIDE SEQUENCE [LARGE SCALE GENOMIC DNA]</scope>
    <source>
        <strain evidence="1 2">DSM 45166</strain>
    </source>
</reference>
<dbReference type="Gene3D" id="3.40.50.1820">
    <property type="entry name" value="alpha/beta hydrolase"/>
    <property type="match status" value="1"/>
</dbReference>
<proteinExistence type="predicted"/>
<dbReference type="EMBL" id="LQPE01000044">
    <property type="protein sequence ID" value="ORW07631.1"/>
    <property type="molecule type" value="Genomic_DNA"/>
</dbReference>
<dbReference type="OrthoDB" id="4680349at2"/>
<protein>
    <submittedName>
        <fullName evidence="1">Uncharacterized protein</fullName>
    </submittedName>
</protein>
<dbReference type="Gene3D" id="1.10.10.1120">
    <property type="entry name" value="Lysin B, C-terminal linker domain"/>
    <property type="match status" value="1"/>
</dbReference>
<sequence>MATTWSDVSDKLDGLYYPPQYSGTLPIVLMTWSGAGVSMWDTTPPQPAAVGLAAATAFPHVFYWQPVGNYPASIVNPPLGQSVDDGYNEGVRLATQVWTDNLIIPLSYSEGAICGSHWWRDFILANNLASRVPAGLMWGNPCRSPGLANGNAYAGWGMPGLVDNVLTGGIAGPDDLTPDQTPSNWLDFVWLGSDGGATELYSSCPVGPDPWTAEAPPGYVETTVYNAVYDPSLGTIEQVAADVGMPIADAEAIANGLNFLGAGAAADHYDYDITPMVNYLTNVVAPIFA</sequence>
<gene>
    <name evidence="1" type="ORF">AWC14_24550</name>
</gene>
<dbReference type="InterPro" id="IPR041855">
    <property type="entry name" value="Lysin_B_C_ter"/>
</dbReference>
<dbReference type="RefSeq" id="WP_052425719.1">
    <property type="nucleotide sequence ID" value="NZ_BBKA01000215.1"/>
</dbReference>